<keyword evidence="12" id="KW-1185">Reference proteome</keyword>
<name>A0AAN8N2R7_9PEZI</name>
<evidence type="ECO:0000256" key="8">
    <source>
        <dbReference type="ARBA" id="ARBA00023136"/>
    </source>
</evidence>
<evidence type="ECO:0000256" key="6">
    <source>
        <dbReference type="ARBA" id="ARBA00022982"/>
    </source>
</evidence>
<dbReference type="Pfam" id="PF02271">
    <property type="entry name" value="UCR_14kD"/>
    <property type="match status" value="1"/>
</dbReference>
<comment type="subcellular location">
    <subcellularLocation>
        <location evidence="1">Mitochondrion inner membrane</location>
        <topology evidence="1">Peripheral membrane protein</topology>
        <orientation evidence="1">Matrix side</orientation>
    </subcellularLocation>
</comment>
<dbReference type="SUPFAM" id="SSF81524">
    <property type="entry name" value="14 kDa protein of cytochrome bc1 complex (Ubiquinol-cytochrome c reductase)"/>
    <property type="match status" value="1"/>
</dbReference>
<gene>
    <name evidence="11" type="primary">QCR7</name>
    <name evidence="11" type="ORF">TWF506_004198</name>
</gene>
<dbReference type="GO" id="GO:0006122">
    <property type="term" value="P:mitochondrial electron transport, ubiquinol to cytochrome c"/>
    <property type="evidence" value="ECO:0007669"/>
    <property type="project" value="InterPro"/>
</dbReference>
<evidence type="ECO:0000313" key="12">
    <source>
        <dbReference type="Proteomes" id="UP001307849"/>
    </source>
</evidence>
<reference evidence="11 12" key="1">
    <citation type="submission" date="2019-10" db="EMBL/GenBank/DDBJ databases">
        <authorList>
            <person name="Palmer J.M."/>
        </authorList>
    </citation>
    <scope>NUCLEOTIDE SEQUENCE [LARGE SCALE GENOMIC DNA]</scope>
    <source>
        <strain evidence="11 12">TWF506</strain>
    </source>
</reference>
<dbReference type="PANTHER" id="PTHR12022">
    <property type="entry name" value="UBIQUINOL-CYTOCHROME C REDUCTASE COMPLEX 14 KD PROTEIN"/>
    <property type="match status" value="1"/>
</dbReference>
<keyword evidence="3" id="KW-0813">Transport</keyword>
<comment type="caution">
    <text evidence="11">The sequence shown here is derived from an EMBL/GenBank/DDBJ whole genome shotgun (WGS) entry which is preliminary data.</text>
</comment>
<feature type="compositionally biased region" description="Polar residues" evidence="10">
    <location>
        <begin position="46"/>
        <end position="58"/>
    </location>
</feature>
<keyword evidence="6" id="KW-0249">Electron transport</keyword>
<dbReference type="InterPro" id="IPR003197">
    <property type="entry name" value="QCR7"/>
</dbReference>
<keyword evidence="7" id="KW-0496">Mitochondrion</keyword>
<keyword evidence="4" id="KW-0679">Respiratory chain</keyword>
<proteinExistence type="inferred from homology"/>
<dbReference type="GO" id="GO:0005743">
    <property type="term" value="C:mitochondrial inner membrane"/>
    <property type="evidence" value="ECO:0007669"/>
    <property type="project" value="UniProtKB-SubCell"/>
</dbReference>
<dbReference type="PANTHER" id="PTHR12022:SF0">
    <property type="entry name" value="CYTOCHROME B-C1 COMPLEX SUBUNIT 7"/>
    <property type="match status" value="1"/>
</dbReference>
<evidence type="ECO:0000256" key="1">
    <source>
        <dbReference type="ARBA" id="ARBA00004443"/>
    </source>
</evidence>
<dbReference type="InterPro" id="IPR036544">
    <property type="entry name" value="QCR7_sf"/>
</dbReference>
<keyword evidence="5" id="KW-0999">Mitochondrion inner membrane</keyword>
<evidence type="ECO:0000256" key="3">
    <source>
        <dbReference type="ARBA" id="ARBA00022448"/>
    </source>
</evidence>
<dbReference type="Gene3D" id="1.10.1090.10">
    <property type="entry name" value="Cytochrome b-c1 complex subunit 7"/>
    <property type="match status" value="1"/>
</dbReference>
<dbReference type="FunFam" id="1.10.1090.10:FF:000001">
    <property type="entry name" value="Cytochrome b-c1 complex subunit 7"/>
    <property type="match status" value="1"/>
</dbReference>
<dbReference type="GO" id="GO:0045275">
    <property type="term" value="C:respiratory chain complex III"/>
    <property type="evidence" value="ECO:0007669"/>
    <property type="project" value="InterPro"/>
</dbReference>
<comment type="similarity">
    <text evidence="2">Belongs to the UQCRB/QCR7 family.</text>
</comment>
<accession>A0AAN8N2R7</accession>
<keyword evidence="8" id="KW-0472">Membrane</keyword>
<dbReference type="Proteomes" id="UP001307849">
    <property type="component" value="Unassembled WGS sequence"/>
</dbReference>
<protein>
    <recommendedName>
        <fullName evidence="9">Complex III subunit 7</fullName>
    </recommendedName>
</protein>
<evidence type="ECO:0000256" key="5">
    <source>
        <dbReference type="ARBA" id="ARBA00022792"/>
    </source>
</evidence>
<evidence type="ECO:0000256" key="4">
    <source>
        <dbReference type="ARBA" id="ARBA00022660"/>
    </source>
</evidence>
<dbReference type="AlphaFoldDB" id="A0AAN8N2R7"/>
<evidence type="ECO:0000256" key="2">
    <source>
        <dbReference type="ARBA" id="ARBA00008554"/>
    </source>
</evidence>
<evidence type="ECO:0000256" key="7">
    <source>
        <dbReference type="ARBA" id="ARBA00023128"/>
    </source>
</evidence>
<sequence>MYILIPSALCLKLSSHSVPIRRRLISAYILAPKTETSLNVHEKPQTPFTRNKPTTLSRTPIPLLPSSQTDSPSPALASSLATMAAVKKIANYIIARPKLFNFIKPIADRYCDLAGYRKVGLLYEDLLREESHTVQLALKRLPPRLAYDRAFRIRRALQCSVTHTLLPKEEWIKAEEDVPYLSPYIEEIEKEETERKMFDALTRK</sequence>
<dbReference type="EMBL" id="JAVHJM010000014">
    <property type="protein sequence ID" value="KAK6497953.1"/>
    <property type="molecule type" value="Genomic_DNA"/>
</dbReference>
<evidence type="ECO:0000313" key="11">
    <source>
        <dbReference type="EMBL" id="KAK6497953.1"/>
    </source>
</evidence>
<evidence type="ECO:0000256" key="10">
    <source>
        <dbReference type="SAM" id="MobiDB-lite"/>
    </source>
</evidence>
<organism evidence="11 12">
    <name type="scientific">Arthrobotrys conoides</name>
    <dbReference type="NCBI Taxonomy" id="74498"/>
    <lineage>
        <taxon>Eukaryota</taxon>
        <taxon>Fungi</taxon>
        <taxon>Dikarya</taxon>
        <taxon>Ascomycota</taxon>
        <taxon>Pezizomycotina</taxon>
        <taxon>Orbiliomycetes</taxon>
        <taxon>Orbiliales</taxon>
        <taxon>Orbiliaceae</taxon>
        <taxon>Arthrobotrys</taxon>
    </lineage>
</organism>
<feature type="region of interest" description="Disordered" evidence="10">
    <location>
        <begin position="40"/>
        <end position="72"/>
    </location>
</feature>
<evidence type="ECO:0000256" key="9">
    <source>
        <dbReference type="ARBA" id="ARBA00031684"/>
    </source>
</evidence>